<protein>
    <recommendedName>
        <fullName evidence="7">EamA domain-containing protein</fullName>
    </recommendedName>
</protein>
<keyword evidence="5 6" id="KW-0472">Membrane</keyword>
<feature type="transmembrane region" description="Helical" evidence="6">
    <location>
        <begin position="177"/>
        <end position="198"/>
    </location>
</feature>
<feature type="transmembrane region" description="Helical" evidence="6">
    <location>
        <begin position="66"/>
        <end position="85"/>
    </location>
</feature>
<dbReference type="EMBL" id="PNIL01000048">
    <property type="protein sequence ID" value="PMP67398.1"/>
    <property type="molecule type" value="Genomic_DNA"/>
</dbReference>
<name>A0A2J6WEE4_9BACT</name>
<dbReference type="GO" id="GO:0005886">
    <property type="term" value="C:plasma membrane"/>
    <property type="evidence" value="ECO:0007669"/>
    <property type="project" value="UniProtKB-SubCell"/>
</dbReference>
<keyword evidence="3 6" id="KW-0812">Transmembrane</keyword>
<feature type="transmembrane region" description="Helical" evidence="6">
    <location>
        <begin position="120"/>
        <end position="138"/>
    </location>
</feature>
<evidence type="ECO:0000256" key="6">
    <source>
        <dbReference type="SAM" id="Phobius"/>
    </source>
</evidence>
<feature type="transmembrane region" description="Helical" evidence="6">
    <location>
        <begin position="210"/>
        <end position="228"/>
    </location>
</feature>
<dbReference type="PANTHER" id="PTHR32322">
    <property type="entry name" value="INNER MEMBRANE TRANSPORTER"/>
    <property type="match status" value="1"/>
</dbReference>
<sequence>MESENRVKLILILIIGVISVGVSSILIRLTDAEPIVIATYRLTLSALIVTPLYIFYSKKISFKDSIVFVPLAVFLSTHFVLWIYSLKYTTVASSTVLVTTNPIFVPIFSYIFFRKKVKRELLLGIAIAISGSILIGLSSKGSVAKAPILGDVLALLGAVAVSLYLTFTNRIRQRFELIPFIFFTYSYTAIILIIVSIITRQNLFHYQANTFLMFFLVAFIPQILGHTAYNYSLKYLDPSFIAVTILGEPIIATIGAYFILKETPSVLEIVGAVLILLGIYISARVEV</sequence>
<organism evidence="8 9">
    <name type="scientific">Caldisericum exile</name>
    <dbReference type="NCBI Taxonomy" id="693075"/>
    <lineage>
        <taxon>Bacteria</taxon>
        <taxon>Pseudomonadati</taxon>
        <taxon>Caldisericota/Cryosericota group</taxon>
        <taxon>Caldisericota</taxon>
        <taxon>Caldisericia</taxon>
        <taxon>Caldisericales</taxon>
        <taxon>Caldisericaceae</taxon>
        <taxon>Caldisericum</taxon>
    </lineage>
</organism>
<feature type="domain" description="EamA" evidence="7">
    <location>
        <begin position="10"/>
        <end position="136"/>
    </location>
</feature>
<dbReference type="InterPro" id="IPR037185">
    <property type="entry name" value="EmrE-like"/>
</dbReference>
<dbReference type="AlphaFoldDB" id="A0A2J6WEE4"/>
<dbReference type="PANTHER" id="PTHR32322:SF18">
    <property type="entry name" value="S-ADENOSYLMETHIONINE_S-ADENOSYLHOMOCYSTEINE TRANSPORTER"/>
    <property type="match status" value="1"/>
</dbReference>
<feature type="transmembrane region" description="Helical" evidence="6">
    <location>
        <begin position="35"/>
        <end position="54"/>
    </location>
</feature>
<dbReference type="Pfam" id="PF00892">
    <property type="entry name" value="EamA"/>
    <property type="match status" value="2"/>
</dbReference>
<feature type="domain" description="EamA" evidence="7">
    <location>
        <begin position="149"/>
        <end position="282"/>
    </location>
</feature>
<evidence type="ECO:0000259" key="7">
    <source>
        <dbReference type="Pfam" id="PF00892"/>
    </source>
</evidence>
<evidence type="ECO:0000313" key="9">
    <source>
        <dbReference type="Proteomes" id="UP000237040"/>
    </source>
</evidence>
<evidence type="ECO:0000256" key="3">
    <source>
        <dbReference type="ARBA" id="ARBA00022692"/>
    </source>
</evidence>
<evidence type="ECO:0000313" key="8">
    <source>
        <dbReference type="EMBL" id="PMP67398.1"/>
    </source>
</evidence>
<accession>A0A2J6WEE4</accession>
<comment type="caution">
    <text evidence="8">The sequence shown here is derived from an EMBL/GenBank/DDBJ whole genome shotgun (WGS) entry which is preliminary data.</text>
</comment>
<evidence type="ECO:0000256" key="1">
    <source>
        <dbReference type="ARBA" id="ARBA00004651"/>
    </source>
</evidence>
<keyword evidence="2" id="KW-1003">Cell membrane</keyword>
<proteinExistence type="predicted"/>
<gene>
    <name evidence="8" type="ORF">C0189_03190</name>
</gene>
<evidence type="ECO:0000256" key="5">
    <source>
        <dbReference type="ARBA" id="ARBA00023136"/>
    </source>
</evidence>
<evidence type="ECO:0000256" key="2">
    <source>
        <dbReference type="ARBA" id="ARBA00022475"/>
    </source>
</evidence>
<reference evidence="8 9" key="1">
    <citation type="submission" date="2018-01" db="EMBL/GenBank/DDBJ databases">
        <title>Metagenomic assembled genomes from two thermal pools in the Uzon Caldera, Kamchatka, Russia.</title>
        <authorList>
            <person name="Wilkins L."/>
            <person name="Ettinger C."/>
        </authorList>
    </citation>
    <scope>NUCLEOTIDE SEQUENCE [LARGE SCALE GENOMIC DNA]</scope>
    <source>
        <strain evidence="8">ZAV-07</strain>
    </source>
</reference>
<keyword evidence="4 6" id="KW-1133">Transmembrane helix</keyword>
<comment type="subcellular location">
    <subcellularLocation>
        <location evidence="1">Cell membrane</location>
        <topology evidence="1">Multi-pass membrane protein</topology>
    </subcellularLocation>
</comment>
<feature type="transmembrane region" description="Helical" evidence="6">
    <location>
        <begin position="266"/>
        <end position="283"/>
    </location>
</feature>
<feature type="transmembrane region" description="Helical" evidence="6">
    <location>
        <begin position="9"/>
        <end position="29"/>
    </location>
</feature>
<feature type="transmembrane region" description="Helical" evidence="6">
    <location>
        <begin position="144"/>
        <end position="165"/>
    </location>
</feature>
<evidence type="ECO:0000256" key="4">
    <source>
        <dbReference type="ARBA" id="ARBA00022989"/>
    </source>
</evidence>
<dbReference type="InterPro" id="IPR000620">
    <property type="entry name" value="EamA_dom"/>
</dbReference>
<dbReference type="Gene3D" id="1.10.3730.20">
    <property type="match status" value="1"/>
</dbReference>
<dbReference type="InterPro" id="IPR050638">
    <property type="entry name" value="AA-Vitamin_Transporters"/>
</dbReference>
<dbReference type="SUPFAM" id="SSF103481">
    <property type="entry name" value="Multidrug resistance efflux transporter EmrE"/>
    <property type="match status" value="2"/>
</dbReference>
<feature type="transmembrane region" description="Helical" evidence="6">
    <location>
        <begin position="91"/>
        <end position="113"/>
    </location>
</feature>
<dbReference type="Proteomes" id="UP000237040">
    <property type="component" value="Unassembled WGS sequence"/>
</dbReference>
<feature type="transmembrane region" description="Helical" evidence="6">
    <location>
        <begin position="240"/>
        <end position="260"/>
    </location>
</feature>